<evidence type="ECO:0000313" key="3">
    <source>
        <dbReference type="Proteomes" id="UP000629098"/>
    </source>
</evidence>
<dbReference type="Gene3D" id="1.20.58.760">
    <property type="entry name" value="Peptidase M41"/>
    <property type="match status" value="1"/>
</dbReference>
<dbReference type="GO" id="GO:0004176">
    <property type="term" value="F:ATP-dependent peptidase activity"/>
    <property type="evidence" value="ECO:0007669"/>
    <property type="project" value="InterPro"/>
</dbReference>
<dbReference type="RefSeq" id="WP_190826290.1">
    <property type="nucleotide sequence ID" value="NZ_CAWPPI010000033.1"/>
</dbReference>
<dbReference type="AlphaFoldDB" id="A0A8J6XBW5"/>
<keyword evidence="1" id="KW-0812">Transmembrane</keyword>
<keyword evidence="1" id="KW-0472">Membrane</keyword>
<dbReference type="GO" id="GO:0006508">
    <property type="term" value="P:proteolysis"/>
    <property type="evidence" value="ECO:0007669"/>
    <property type="project" value="UniProtKB-KW"/>
</dbReference>
<keyword evidence="2" id="KW-0378">Hydrolase</keyword>
<evidence type="ECO:0000313" key="2">
    <source>
        <dbReference type="EMBL" id="MBD2771984.1"/>
    </source>
</evidence>
<reference evidence="2" key="1">
    <citation type="submission" date="2020-09" db="EMBL/GenBank/DDBJ databases">
        <title>Iningainema tapete sp. nov. (Scytonemataceae, Cyanobacteria) from greenhouses in central Florida (USA) produces two types of nodularin with biosynthetic potential for microcystin-LR and anabaenopeptins.</title>
        <authorList>
            <person name="Berthold D.E."/>
            <person name="Lefler F.W."/>
            <person name="Huang I.-S."/>
            <person name="Abdulla H."/>
            <person name="Zimba P.V."/>
            <person name="Laughinghouse H.D. IV."/>
        </authorList>
    </citation>
    <scope>NUCLEOTIDE SEQUENCE</scope>
    <source>
        <strain evidence="2">BLCCT55</strain>
    </source>
</reference>
<dbReference type="PANTHER" id="PTHR33471:SF7">
    <property type="entry name" value="ATP-DEPENDENT ZINC METALLOPROTEASE-RELATED"/>
    <property type="match status" value="1"/>
</dbReference>
<protein>
    <submittedName>
        <fullName evidence="2">ATP-dependent Zn protease</fullName>
    </submittedName>
</protein>
<gene>
    <name evidence="2" type="ORF">ICL16_07745</name>
</gene>
<dbReference type="GO" id="GO:0004222">
    <property type="term" value="F:metalloendopeptidase activity"/>
    <property type="evidence" value="ECO:0007669"/>
    <property type="project" value="InterPro"/>
</dbReference>
<keyword evidence="2" id="KW-0645">Protease</keyword>
<dbReference type="EMBL" id="JACXAE010000033">
    <property type="protein sequence ID" value="MBD2771984.1"/>
    <property type="molecule type" value="Genomic_DNA"/>
</dbReference>
<feature type="transmembrane region" description="Helical" evidence="1">
    <location>
        <begin position="7"/>
        <end position="26"/>
    </location>
</feature>
<name>A0A8J6XBW5_9CYAN</name>
<dbReference type="SUPFAM" id="SSF140990">
    <property type="entry name" value="FtsH protease domain-like"/>
    <property type="match status" value="1"/>
</dbReference>
<dbReference type="PANTHER" id="PTHR33471">
    <property type="entry name" value="ATP-DEPENDENT ZINC METALLOPROTEASE-RELATED"/>
    <property type="match status" value="1"/>
</dbReference>
<accession>A0A8J6XBW5</accession>
<comment type="caution">
    <text evidence="2">The sequence shown here is derived from an EMBL/GenBank/DDBJ whole genome shotgun (WGS) entry which is preliminary data.</text>
</comment>
<keyword evidence="1" id="KW-1133">Transmembrane helix</keyword>
<dbReference type="InterPro" id="IPR037219">
    <property type="entry name" value="Peptidase_M41-like"/>
</dbReference>
<dbReference type="GO" id="GO:0005524">
    <property type="term" value="F:ATP binding"/>
    <property type="evidence" value="ECO:0007669"/>
    <property type="project" value="InterPro"/>
</dbReference>
<organism evidence="2 3">
    <name type="scientific">Iningainema tapete BLCC-T55</name>
    <dbReference type="NCBI Taxonomy" id="2748662"/>
    <lineage>
        <taxon>Bacteria</taxon>
        <taxon>Bacillati</taxon>
        <taxon>Cyanobacteriota</taxon>
        <taxon>Cyanophyceae</taxon>
        <taxon>Nostocales</taxon>
        <taxon>Scytonemataceae</taxon>
        <taxon>Iningainema tapete</taxon>
    </lineage>
</organism>
<dbReference type="Proteomes" id="UP000629098">
    <property type="component" value="Unassembled WGS sequence"/>
</dbReference>
<evidence type="ECO:0000256" key="1">
    <source>
        <dbReference type="SAM" id="Phobius"/>
    </source>
</evidence>
<sequence length="233" mass="25686">MSKTALNVVAISIFIMTMSTLLGPLFHLSPTIPAGLTFIVLAIATFDAFSLEGKGGNLLLDWIAGFSPQHRERILHHEAGHFLVAHLLGIPITGYTLSAWEALKQRQPGQGGVSFDDNELASQLEQGKIGAQMLDRYCTVWMAGIAAENLVYQNAEGGVDDKTKLAGVLTNLGFSESAWEMKQRFFTLQAKTLLQENWLAYQALVNTMRQRASVVECENVIVETFRRNVSTDL</sequence>
<proteinExistence type="predicted"/>
<keyword evidence="3" id="KW-1185">Reference proteome</keyword>